<organism evidence="1 2">
    <name type="scientific">Solanum commersonii</name>
    <name type="common">Commerson's wild potato</name>
    <name type="synonym">Commerson's nightshade</name>
    <dbReference type="NCBI Taxonomy" id="4109"/>
    <lineage>
        <taxon>Eukaryota</taxon>
        <taxon>Viridiplantae</taxon>
        <taxon>Streptophyta</taxon>
        <taxon>Embryophyta</taxon>
        <taxon>Tracheophyta</taxon>
        <taxon>Spermatophyta</taxon>
        <taxon>Magnoliopsida</taxon>
        <taxon>eudicotyledons</taxon>
        <taxon>Gunneridae</taxon>
        <taxon>Pentapetalae</taxon>
        <taxon>asterids</taxon>
        <taxon>lamiids</taxon>
        <taxon>Solanales</taxon>
        <taxon>Solanaceae</taxon>
        <taxon>Solanoideae</taxon>
        <taxon>Solaneae</taxon>
        <taxon>Solanum</taxon>
    </lineage>
</organism>
<dbReference type="OrthoDB" id="1304701at2759"/>
<accession>A0A9J5Y9K4</accession>
<sequence>MSYKQIYMGLNGVISNSHIILEIDSLMVVNTIHGLVQPPWTLKKTLTKLQQMIRDIDCETREEHMHVTIRGPLRIDKLNLASFRFKKEKHSGWHYECNV</sequence>
<keyword evidence="2" id="KW-1185">Reference proteome</keyword>
<gene>
    <name evidence="1" type="ORF">H5410_036902</name>
</gene>
<comment type="caution">
    <text evidence="1">The sequence shown here is derived from an EMBL/GenBank/DDBJ whole genome shotgun (WGS) entry which is preliminary data.</text>
</comment>
<dbReference type="Proteomes" id="UP000824120">
    <property type="component" value="Chromosome 7"/>
</dbReference>
<dbReference type="AlphaFoldDB" id="A0A9J5Y9K4"/>
<evidence type="ECO:0000313" key="1">
    <source>
        <dbReference type="EMBL" id="KAG5595670.1"/>
    </source>
</evidence>
<name>A0A9J5Y9K4_SOLCO</name>
<reference evidence="1 2" key="1">
    <citation type="submission" date="2020-09" db="EMBL/GenBank/DDBJ databases">
        <title>De no assembly of potato wild relative species, Solanum commersonii.</title>
        <authorList>
            <person name="Cho K."/>
        </authorList>
    </citation>
    <scope>NUCLEOTIDE SEQUENCE [LARGE SCALE GENOMIC DNA]</scope>
    <source>
        <strain evidence="1">LZ3.2</strain>
        <tissue evidence="1">Leaf</tissue>
    </source>
</reference>
<protein>
    <submittedName>
        <fullName evidence="1">Uncharacterized protein</fullName>
    </submittedName>
</protein>
<evidence type="ECO:0000313" key="2">
    <source>
        <dbReference type="Proteomes" id="UP000824120"/>
    </source>
</evidence>
<proteinExistence type="predicted"/>
<dbReference type="EMBL" id="JACXVP010000007">
    <property type="protein sequence ID" value="KAG5595670.1"/>
    <property type="molecule type" value="Genomic_DNA"/>
</dbReference>